<sequence>MNTPESKSGNVPAPTALDGTAFGYGHWFEPIESGFGIATGQDIDNRASAEGETEAERGGIVQPRGRGRPRVIRQKDDNAIEKRRAQIRNAQRSYRERKENAAAHVSERCDDLLQVISDISTELEELLRISSAMGALDREDELGRQLRRTASCYDSAILRPCLSPELRLLQVKSRRRQEMSSRILVHSEDSSSAPTPQEDSHTSSSTQEPPVSARAINMDLGRVGESTLINSFLPYPAQFSTPFCSILDTIKDRQARLNCNAVSDPLVESFPKHPKNG</sequence>
<dbReference type="OrthoDB" id="3555317at2759"/>
<gene>
    <name evidence="2" type="ORF">K432DRAFT_426787</name>
</gene>
<dbReference type="Gene3D" id="1.20.5.170">
    <property type="match status" value="1"/>
</dbReference>
<dbReference type="CDD" id="cd14688">
    <property type="entry name" value="bZIP_YAP"/>
    <property type="match status" value="1"/>
</dbReference>
<feature type="region of interest" description="Disordered" evidence="1">
    <location>
        <begin position="179"/>
        <end position="211"/>
    </location>
</feature>
<dbReference type="GO" id="GO:0003700">
    <property type="term" value="F:DNA-binding transcription factor activity"/>
    <property type="evidence" value="ECO:0007669"/>
    <property type="project" value="InterPro"/>
</dbReference>
<dbReference type="AlphaFoldDB" id="A0A8E2E8B2"/>
<evidence type="ECO:0000256" key="1">
    <source>
        <dbReference type="SAM" id="MobiDB-lite"/>
    </source>
</evidence>
<feature type="compositionally biased region" description="Basic and acidic residues" evidence="1">
    <location>
        <begin position="43"/>
        <end position="57"/>
    </location>
</feature>
<evidence type="ECO:0000313" key="3">
    <source>
        <dbReference type="Proteomes" id="UP000250266"/>
    </source>
</evidence>
<proteinExistence type="predicted"/>
<keyword evidence="3" id="KW-1185">Reference proteome</keyword>
<dbReference type="SUPFAM" id="SSF57959">
    <property type="entry name" value="Leucine zipper domain"/>
    <property type="match status" value="1"/>
</dbReference>
<dbReference type="Proteomes" id="UP000250266">
    <property type="component" value="Unassembled WGS sequence"/>
</dbReference>
<feature type="region of interest" description="Disordered" evidence="1">
    <location>
        <begin position="42"/>
        <end position="68"/>
    </location>
</feature>
<organism evidence="2 3">
    <name type="scientific">Lepidopterella palustris CBS 459.81</name>
    <dbReference type="NCBI Taxonomy" id="1314670"/>
    <lineage>
        <taxon>Eukaryota</taxon>
        <taxon>Fungi</taxon>
        <taxon>Dikarya</taxon>
        <taxon>Ascomycota</taxon>
        <taxon>Pezizomycotina</taxon>
        <taxon>Dothideomycetes</taxon>
        <taxon>Pleosporomycetidae</taxon>
        <taxon>Mytilinidiales</taxon>
        <taxon>Argynnaceae</taxon>
        <taxon>Lepidopterella</taxon>
    </lineage>
</organism>
<dbReference type="PANTHER" id="PTHR40618">
    <property type="entry name" value="B-ZIP TRANSCRIPTION FACTOR (EUROFUNG)-RELATED"/>
    <property type="match status" value="1"/>
</dbReference>
<evidence type="ECO:0000313" key="2">
    <source>
        <dbReference type="EMBL" id="OCK79103.1"/>
    </source>
</evidence>
<dbReference type="PANTHER" id="PTHR40618:SF1">
    <property type="entry name" value="B-ZIP TRANSCRIPTION FACTOR (EUROFUNG)"/>
    <property type="match status" value="1"/>
</dbReference>
<feature type="compositionally biased region" description="Polar residues" evidence="1">
    <location>
        <begin position="190"/>
        <end position="209"/>
    </location>
</feature>
<evidence type="ECO:0008006" key="4">
    <source>
        <dbReference type="Google" id="ProtNLM"/>
    </source>
</evidence>
<dbReference type="InterPro" id="IPR046347">
    <property type="entry name" value="bZIP_sf"/>
</dbReference>
<protein>
    <recommendedName>
        <fullName evidence="4">BZIP domain-containing protein</fullName>
    </recommendedName>
</protein>
<dbReference type="EMBL" id="KV745023">
    <property type="protein sequence ID" value="OCK79103.1"/>
    <property type="molecule type" value="Genomic_DNA"/>
</dbReference>
<reference evidence="2 3" key="1">
    <citation type="journal article" date="2016" name="Nat. Commun.">
        <title>Ectomycorrhizal ecology is imprinted in the genome of the dominant symbiotic fungus Cenococcum geophilum.</title>
        <authorList>
            <consortium name="DOE Joint Genome Institute"/>
            <person name="Peter M."/>
            <person name="Kohler A."/>
            <person name="Ohm R.A."/>
            <person name="Kuo A."/>
            <person name="Krutzmann J."/>
            <person name="Morin E."/>
            <person name="Arend M."/>
            <person name="Barry K.W."/>
            <person name="Binder M."/>
            <person name="Choi C."/>
            <person name="Clum A."/>
            <person name="Copeland A."/>
            <person name="Grisel N."/>
            <person name="Haridas S."/>
            <person name="Kipfer T."/>
            <person name="LaButti K."/>
            <person name="Lindquist E."/>
            <person name="Lipzen A."/>
            <person name="Maire R."/>
            <person name="Meier B."/>
            <person name="Mihaltcheva S."/>
            <person name="Molinier V."/>
            <person name="Murat C."/>
            <person name="Poggeler S."/>
            <person name="Quandt C.A."/>
            <person name="Sperisen C."/>
            <person name="Tritt A."/>
            <person name="Tisserant E."/>
            <person name="Crous P.W."/>
            <person name="Henrissat B."/>
            <person name="Nehls U."/>
            <person name="Egli S."/>
            <person name="Spatafora J.W."/>
            <person name="Grigoriev I.V."/>
            <person name="Martin F.M."/>
        </authorList>
    </citation>
    <scope>NUCLEOTIDE SEQUENCE [LARGE SCALE GENOMIC DNA]</scope>
    <source>
        <strain evidence="2 3">CBS 459.81</strain>
    </source>
</reference>
<name>A0A8E2E8B2_9PEZI</name>
<accession>A0A8E2E8B2</accession>